<organism evidence="1 2">
    <name type="scientific">Acidianus manzaensis</name>
    <dbReference type="NCBI Taxonomy" id="282676"/>
    <lineage>
        <taxon>Archaea</taxon>
        <taxon>Thermoproteota</taxon>
        <taxon>Thermoprotei</taxon>
        <taxon>Sulfolobales</taxon>
        <taxon>Sulfolobaceae</taxon>
        <taxon>Acidianus</taxon>
    </lineage>
</organism>
<dbReference type="RefSeq" id="WP_148692746.1">
    <property type="nucleotide sequence ID" value="NZ_CP020477.1"/>
</dbReference>
<proteinExistence type="predicted"/>
<dbReference type="EMBL" id="CP020477">
    <property type="protein sequence ID" value="ARM76952.1"/>
    <property type="molecule type" value="Genomic_DNA"/>
</dbReference>
<evidence type="ECO:0000313" key="1">
    <source>
        <dbReference type="EMBL" id="ARM76952.1"/>
    </source>
</evidence>
<protein>
    <submittedName>
        <fullName evidence="1">Uncharacterized protein</fullName>
    </submittedName>
</protein>
<accession>A0A1W6K3E2</accession>
<name>A0A1W6K3E2_9CREN</name>
<reference evidence="1 2" key="1">
    <citation type="submission" date="2017-03" db="EMBL/GenBank/DDBJ databases">
        <title>Sulfur activation and transportation mechanism of thermophilic Archaea Acidianus manzaensis YN-25.</title>
        <authorList>
            <person name="Ma Y."/>
            <person name="Yang Y."/>
            <person name="Xia J."/>
        </authorList>
    </citation>
    <scope>NUCLEOTIDE SEQUENCE [LARGE SCALE GENOMIC DNA]</scope>
    <source>
        <strain evidence="1 2">YN-25</strain>
    </source>
</reference>
<dbReference type="KEGG" id="aman:B6F84_13625"/>
<gene>
    <name evidence="1" type="ORF">B6F84_13625</name>
</gene>
<sequence length="97" mass="11317">MRLGVIAIEDIRELDDYATGVFYTYEFILMGMTIDDLIKLSNFEINSEGLTTVLSRGYVKMKGRIIKEYGKDKITEDNITKLITMFNEITENLYERM</sequence>
<dbReference type="AlphaFoldDB" id="A0A1W6K3E2"/>
<keyword evidence="2" id="KW-1185">Reference proteome</keyword>
<evidence type="ECO:0000313" key="2">
    <source>
        <dbReference type="Proteomes" id="UP000193404"/>
    </source>
</evidence>
<dbReference type="GeneID" id="41591979"/>
<dbReference type="STRING" id="282676.B6F84_13625"/>
<dbReference type="Proteomes" id="UP000193404">
    <property type="component" value="Chromosome"/>
</dbReference>